<reference evidence="1 2" key="1">
    <citation type="submission" date="2015-09" db="EMBL/GenBank/DDBJ databases">
        <title>Draft genome of the parasitic nematode Teladorsagia circumcincta isolate WARC Sus (inbred).</title>
        <authorList>
            <person name="Mitreva M."/>
        </authorList>
    </citation>
    <scope>NUCLEOTIDE SEQUENCE [LARGE SCALE GENOMIC DNA]</scope>
    <source>
        <strain evidence="1 2">S</strain>
    </source>
</reference>
<keyword evidence="2" id="KW-1185">Reference proteome</keyword>
<dbReference type="OrthoDB" id="341421at2759"/>
<proteinExistence type="predicted"/>
<dbReference type="Gene3D" id="3.90.1410.10">
    <property type="entry name" value="set domain protein methyltransferase, domain 1"/>
    <property type="match status" value="1"/>
</dbReference>
<evidence type="ECO:0008006" key="3">
    <source>
        <dbReference type="Google" id="ProtNLM"/>
    </source>
</evidence>
<dbReference type="EMBL" id="KZ346799">
    <property type="protein sequence ID" value="PIO69050.1"/>
    <property type="molecule type" value="Genomic_DNA"/>
</dbReference>
<evidence type="ECO:0000313" key="1">
    <source>
        <dbReference type="EMBL" id="PIO69050.1"/>
    </source>
</evidence>
<organism evidence="1 2">
    <name type="scientific">Teladorsagia circumcincta</name>
    <name type="common">Brown stomach worm</name>
    <name type="synonym">Ostertagia circumcincta</name>
    <dbReference type="NCBI Taxonomy" id="45464"/>
    <lineage>
        <taxon>Eukaryota</taxon>
        <taxon>Metazoa</taxon>
        <taxon>Ecdysozoa</taxon>
        <taxon>Nematoda</taxon>
        <taxon>Chromadorea</taxon>
        <taxon>Rhabditida</taxon>
        <taxon>Rhabditina</taxon>
        <taxon>Rhabditomorpha</taxon>
        <taxon>Strongyloidea</taxon>
        <taxon>Trichostrongylidae</taxon>
        <taxon>Teladorsagia</taxon>
    </lineage>
</organism>
<name>A0A2G9UHS7_TELCI</name>
<evidence type="ECO:0000313" key="2">
    <source>
        <dbReference type="Proteomes" id="UP000230423"/>
    </source>
</evidence>
<sequence length="96" mass="10801">MLNHDPSGQCLATFERYSKKYVVRASHYVLENQEVTVCYGPHDNARLWVEYGFTLPNNPNGKVPMEHDLFIALAEKVGVTVSSAHEQALKDAGLPW</sequence>
<dbReference type="Proteomes" id="UP000230423">
    <property type="component" value="Unassembled WGS sequence"/>
</dbReference>
<dbReference type="AlphaFoldDB" id="A0A2G9UHS7"/>
<dbReference type="InterPro" id="IPR046341">
    <property type="entry name" value="SET_dom_sf"/>
</dbReference>
<protein>
    <recommendedName>
        <fullName evidence="3">SET domain-containing protein</fullName>
    </recommendedName>
</protein>
<accession>A0A2G9UHS7</accession>
<dbReference type="SUPFAM" id="SSF82199">
    <property type="entry name" value="SET domain"/>
    <property type="match status" value="1"/>
</dbReference>
<gene>
    <name evidence="1" type="ORF">TELCIR_09144</name>
</gene>